<keyword evidence="10" id="KW-0906">Nuclear pore complex</keyword>
<dbReference type="InterPro" id="IPR019049">
    <property type="entry name" value="Nucleoporin_prot_Ndc1/Nup"/>
</dbReference>
<evidence type="ECO:0000256" key="3">
    <source>
        <dbReference type="ARBA" id="ARBA00005760"/>
    </source>
</evidence>
<keyword evidence="11 14" id="KW-0472">Membrane</keyword>
<evidence type="ECO:0000256" key="2">
    <source>
        <dbReference type="ARBA" id="ARBA00004567"/>
    </source>
</evidence>
<keyword evidence="6" id="KW-0509">mRNA transport</keyword>
<evidence type="ECO:0000256" key="4">
    <source>
        <dbReference type="ARBA" id="ARBA00022448"/>
    </source>
</evidence>
<evidence type="ECO:0000256" key="11">
    <source>
        <dbReference type="ARBA" id="ARBA00023136"/>
    </source>
</evidence>
<evidence type="ECO:0000256" key="7">
    <source>
        <dbReference type="ARBA" id="ARBA00022927"/>
    </source>
</evidence>
<dbReference type="GO" id="GO:0030674">
    <property type="term" value="F:protein-macromolecule adaptor activity"/>
    <property type="evidence" value="ECO:0007669"/>
    <property type="project" value="TreeGrafter"/>
</dbReference>
<name>A0AA36GKF1_CYLNA</name>
<keyword evidence="5 14" id="KW-0812">Transmembrane</keyword>
<dbReference type="GO" id="GO:0070762">
    <property type="term" value="C:nuclear pore transmembrane ring"/>
    <property type="evidence" value="ECO:0007669"/>
    <property type="project" value="TreeGrafter"/>
</dbReference>
<keyword evidence="9" id="KW-0811">Translocation</keyword>
<evidence type="ECO:0000256" key="5">
    <source>
        <dbReference type="ARBA" id="ARBA00022692"/>
    </source>
</evidence>
<dbReference type="PANTHER" id="PTHR13269">
    <property type="entry name" value="NUCLEOPORIN NDC1"/>
    <property type="match status" value="1"/>
</dbReference>
<dbReference type="Proteomes" id="UP001176961">
    <property type="component" value="Unassembled WGS sequence"/>
</dbReference>
<keyword evidence="8 14" id="KW-1133">Transmembrane helix</keyword>
<feature type="region of interest" description="Disordered" evidence="13">
    <location>
        <begin position="1"/>
        <end position="34"/>
    </location>
</feature>
<evidence type="ECO:0000256" key="14">
    <source>
        <dbReference type="SAM" id="Phobius"/>
    </source>
</evidence>
<keyword evidence="7" id="KW-0653">Protein transport</keyword>
<feature type="transmembrane region" description="Helical" evidence="14">
    <location>
        <begin position="191"/>
        <end position="210"/>
    </location>
</feature>
<comment type="subcellular location">
    <subcellularLocation>
        <location evidence="1">Nucleus membrane</location>
        <topology evidence="1">Multi-pass membrane protein</topology>
    </subcellularLocation>
    <subcellularLocation>
        <location evidence="2">Nucleus</location>
        <location evidence="2">Nuclear pore complex</location>
    </subcellularLocation>
</comment>
<evidence type="ECO:0000313" key="16">
    <source>
        <dbReference type="Proteomes" id="UP001176961"/>
    </source>
</evidence>
<sequence>MSRVMTGEFTPPSIGHNEAASSPLSQGRRSTFDDDAFFSAPRTKSEARTVRPQSPQQAKLPTVHDKILFWFRGLISVRQMRVSLIVGLICAFTYIVSLIALQFSLLSPLQFFRDAVSTLFAFSTWFSAIVVGFASFVMSRILLSMLVKAEQPQRLPWKSGDTWLGYLVVLIYNTIYTGIILKMSYAPQMDSIFLGSLVLSLVISTLFSIFRNDFQMSFSGSVAQLGVSHSISTLFYFGRDSLIASAFREAVRVVLITIFSSCVIGCFTHGLSTLLFLFHISFHLYCLIVVFGQIFATKVLLKLNRQLVMKPMTFLLPPPFVVHTPTPEQTRTLTNVLDSQDSLLKLFAFTDLRRIAWTDQARRLEVFSLSQPGGHPRNWSNICTTCINILERVRSEIEGASSRLFGGPSIDGSTGDVLGEEQMEVDREMLMMPQKSRKQLYSSAVRQRHRVAMRPMTRRSEISIPQQFTWLKKIYALFADEACVIPRFDAYIAVLAIESLYMFVVESYQEDRYGVVLKDLANIIGVFVHLIQAIDKFFRLKANQTVNTCSDASIRQIDAALQAGLLRINGKFGAHLSALNLTREQLQTIKMVCQSDM</sequence>
<protein>
    <recommendedName>
        <fullName evidence="17">Nucleoporin NDC1</fullName>
    </recommendedName>
</protein>
<organism evidence="15 16">
    <name type="scientific">Cylicocyclus nassatus</name>
    <name type="common">Nematode worm</name>
    <dbReference type="NCBI Taxonomy" id="53992"/>
    <lineage>
        <taxon>Eukaryota</taxon>
        <taxon>Metazoa</taxon>
        <taxon>Ecdysozoa</taxon>
        <taxon>Nematoda</taxon>
        <taxon>Chromadorea</taxon>
        <taxon>Rhabditida</taxon>
        <taxon>Rhabditina</taxon>
        <taxon>Rhabditomorpha</taxon>
        <taxon>Strongyloidea</taxon>
        <taxon>Strongylidae</taxon>
        <taxon>Cylicocyclus</taxon>
    </lineage>
</organism>
<keyword evidence="12" id="KW-0539">Nucleus</keyword>
<evidence type="ECO:0000256" key="13">
    <source>
        <dbReference type="SAM" id="MobiDB-lite"/>
    </source>
</evidence>
<evidence type="ECO:0000256" key="9">
    <source>
        <dbReference type="ARBA" id="ARBA00023010"/>
    </source>
</evidence>
<evidence type="ECO:0000256" key="6">
    <source>
        <dbReference type="ARBA" id="ARBA00022816"/>
    </source>
</evidence>
<dbReference type="EMBL" id="CATQJL010000001">
    <property type="protein sequence ID" value="CAJ0592105.1"/>
    <property type="molecule type" value="Genomic_DNA"/>
</dbReference>
<dbReference type="GO" id="GO:0015031">
    <property type="term" value="P:protein transport"/>
    <property type="evidence" value="ECO:0007669"/>
    <property type="project" value="UniProtKB-KW"/>
</dbReference>
<evidence type="ECO:0008006" key="17">
    <source>
        <dbReference type="Google" id="ProtNLM"/>
    </source>
</evidence>
<comment type="caution">
    <text evidence="15">The sequence shown here is derived from an EMBL/GenBank/DDBJ whole genome shotgun (WGS) entry which is preliminary data.</text>
</comment>
<evidence type="ECO:0000256" key="10">
    <source>
        <dbReference type="ARBA" id="ARBA00023132"/>
    </source>
</evidence>
<dbReference type="GO" id="GO:0006999">
    <property type="term" value="P:nuclear pore organization"/>
    <property type="evidence" value="ECO:0007669"/>
    <property type="project" value="TreeGrafter"/>
</dbReference>
<evidence type="ECO:0000313" key="15">
    <source>
        <dbReference type="EMBL" id="CAJ0592105.1"/>
    </source>
</evidence>
<feature type="transmembrane region" description="Helical" evidence="14">
    <location>
        <begin position="125"/>
        <end position="143"/>
    </location>
</feature>
<keyword evidence="4" id="KW-0813">Transport</keyword>
<dbReference type="PANTHER" id="PTHR13269:SF6">
    <property type="entry name" value="NUCLEOPORIN NDC1"/>
    <property type="match status" value="1"/>
</dbReference>
<evidence type="ECO:0000256" key="12">
    <source>
        <dbReference type="ARBA" id="ARBA00023242"/>
    </source>
</evidence>
<feature type="transmembrane region" description="Helical" evidence="14">
    <location>
        <begin position="253"/>
        <end position="276"/>
    </location>
</feature>
<dbReference type="GO" id="GO:0031965">
    <property type="term" value="C:nuclear membrane"/>
    <property type="evidence" value="ECO:0007669"/>
    <property type="project" value="UniProtKB-SubCell"/>
</dbReference>
<feature type="transmembrane region" description="Helical" evidence="14">
    <location>
        <begin position="163"/>
        <end position="185"/>
    </location>
</feature>
<comment type="similarity">
    <text evidence="3">Belongs to the NDC1 family.</text>
</comment>
<keyword evidence="16" id="KW-1185">Reference proteome</keyword>
<feature type="transmembrane region" description="Helical" evidence="14">
    <location>
        <begin position="82"/>
        <end position="105"/>
    </location>
</feature>
<dbReference type="GO" id="GO:0051028">
    <property type="term" value="P:mRNA transport"/>
    <property type="evidence" value="ECO:0007669"/>
    <property type="project" value="UniProtKB-KW"/>
</dbReference>
<evidence type="ECO:0000256" key="8">
    <source>
        <dbReference type="ARBA" id="ARBA00022989"/>
    </source>
</evidence>
<dbReference type="AlphaFoldDB" id="A0AA36GKF1"/>
<feature type="compositionally biased region" description="Polar residues" evidence="13">
    <location>
        <begin position="19"/>
        <end position="29"/>
    </location>
</feature>
<feature type="transmembrane region" description="Helical" evidence="14">
    <location>
        <begin position="282"/>
        <end position="301"/>
    </location>
</feature>
<evidence type="ECO:0000256" key="1">
    <source>
        <dbReference type="ARBA" id="ARBA00004232"/>
    </source>
</evidence>
<dbReference type="Pfam" id="PF09531">
    <property type="entry name" value="Ndc1_Nup"/>
    <property type="match status" value="2"/>
</dbReference>
<gene>
    <name evidence="15" type="ORF">CYNAS_LOCUS4088</name>
</gene>
<proteinExistence type="inferred from homology"/>
<reference evidence="15" key="1">
    <citation type="submission" date="2023-07" db="EMBL/GenBank/DDBJ databases">
        <authorList>
            <consortium name="CYATHOMIX"/>
        </authorList>
    </citation>
    <scope>NUCLEOTIDE SEQUENCE</scope>
    <source>
        <strain evidence="15">N/A</strain>
    </source>
</reference>
<accession>A0AA36GKF1</accession>